<dbReference type="HOGENOM" id="CLU_006909_7_5_1"/>
<dbReference type="OrthoDB" id="74360at2759"/>
<dbReference type="Pfam" id="PF00743">
    <property type="entry name" value="FMO-like"/>
    <property type="match status" value="1"/>
</dbReference>
<dbReference type="EMBL" id="KN837556">
    <property type="protein sequence ID" value="KIJ23957.1"/>
    <property type="molecule type" value="Genomic_DNA"/>
</dbReference>
<name>A0A0C9U4D7_SPHS4</name>
<dbReference type="InterPro" id="IPR050346">
    <property type="entry name" value="FMO-like"/>
</dbReference>
<evidence type="ECO:0000313" key="5">
    <source>
        <dbReference type="EMBL" id="KIJ23957.1"/>
    </source>
</evidence>
<keyword evidence="2" id="KW-0285">Flavoprotein</keyword>
<dbReference type="InterPro" id="IPR036188">
    <property type="entry name" value="FAD/NAD-bd_sf"/>
</dbReference>
<keyword evidence="4" id="KW-0560">Oxidoreductase</keyword>
<evidence type="ECO:0000256" key="3">
    <source>
        <dbReference type="ARBA" id="ARBA00022827"/>
    </source>
</evidence>
<evidence type="ECO:0008006" key="7">
    <source>
        <dbReference type="Google" id="ProtNLM"/>
    </source>
</evidence>
<dbReference type="InterPro" id="IPR020946">
    <property type="entry name" value="Flavin_mOase-like"/>
</dbReference>
<gene>
    <name evidence="5" type="ORF">M422DRAFT_275375</name>
</gene>
<evidence type="ECO:0000313" key="6">
    <source>
        <dbReference type="Proteomes" id="UP000054279"/>
    </source>
</evidence>
<evidence type="ECO:0000256" key="1">
    <source>
        <dbReference type="ARBA" id="ARBA00009183"/>
    </source>
</evidence>
<dbReference type="GO" id="GO:0004499">
    <property type="term" value="F:N,N-dimethylaniline monooxygenase activity"/>
    <property type="evidence" value="ECO:0007669"/>
    <property type="project" value="InterPro"/>
</dbReference>
<dbReference type="GO" id="GO:0050660">
    <property type="term" value="F:flavin adenine dinucleotide binding"/>
    <property type="evidence" value="ECO:0007669"/>
    <property type="project" value="InterPro"/>
</dbReference>
<dbReference type="PRINTS" id="PR00411">
    <property type="entry name" value="PNDRDTASEI"/>
</dbReference>
<comment type="similarity">
    <text evidence="1">Belongs to the FMO family.</text>
</comment>
<keyword evidence="6" id="KW-1185">Reference proteome</keyword>
<evidence type="ECO:0000256" key="2">
    <source>
        <dbReference type="ARBA" id="ARBA00022630"/>
    </source>
</evidence>
<dbReference type="SUPFAM" id="SSF51905">
    <property type="entry name" value="FAD/NAD(P)-binding domain"/>
    <property type="match status" value="1"/>
</dbReference>
<keyword evidence="3" id="KW-0274">FAD</keyword>
<evidence type="ECO:0000256" key="4">
    <source>
        <dbReference type="ARBA" id="ARBA00023002"/>
    </source>
</evidence>
<reference evidence="5 6" key="1">
    <citation type="submission" date="2014-06" db="EMBL/GenBank/DDBJ databases">
        <title>Evolutionary Origins and Diversification of the Mycorrhizal Mutualists.</title>
        <authorList>
            <consortium name="DOE Joint Genome Institute"/>
            <consortium name="Mycorrhizal Genomics Consortium"/>
            <person name="Kohler A."/>
            <person name="Kuo A."/>
            <person name="Nagy L.G."/>
            <person name="Floudas D."/>
            <person name="Copeland A."/>
            <person name="Barry K.W."/>
            <person name="Cichocki N."/>
            <person name="Veneault-Fourrey C."/>
            <person name="LaButti K."/>
            <person name="Lindquist E.A."/>
            <person name="Lipzen A."/>
            <person name="Lundell T."/>
            <person name="Morin E."/>
            <person name="Murat C."/>
            <person name="Riley R."/>
            <person name="Ohm R."/>
            <person name="Sun H."/>
            <person name="Tunlid A."/>
            <person name="Henrissat B."/>
            <person name="Grigoriev I.V."/>
            <person name="Hibbett D.S."/>
            <person name="Martin F."/>
        </authorList>
    </citation>
    <scope>NUCLEOTIDE SEQUENCE [LARGE SCALE GENOMIC DNA]</scope>
    <source>
        <strain evidence="5 6">SS14</strain>
    </source>
</reference>
<dbReference type="Proteomes" id="UP000054279">
    <property type="component" value="Unassembled WGS sequence"/>
</dbReference>
<dbReference type="PROSITE" id="PS51257">
    <property type="entry name" value="PROKAR_LIPOPROTEIN"/>
    <property type="match status" value="1"/>
</dbReference>
<protein>
    <recommendedName>
        <fullName evidence="7">Flavin-containing monooxygenase</fullName>
    </recommendedName>
</protein>
<sequence>MKVVIVGAGPAGLVACKTLLQTASEDFPFDPVVLEQEDDIGGTFRYRSYEVGYANLSCETTEVNVNPAERESRVIQADFRLPLDHPDHLTLEEYVEYLRSYSKHFEVEPRIQLNCKVVKVSKAAGGGHDVSYVRRASRTDEWETDVVTIHAKYLVLCTGLHVTPSAPTIPGIEYVINPVEEAGQKDSRPKPAVFHSTDYKSRDQLRGRRVMVLGTGETGMDLAYESAKAGAKEVVLCTRGGFLSFPKALNDFSLFGIKFTSEHPVPIDSLITNLGETAYVHPWVEKSHLRWFVSDFVIKRVLWFLTGTTAGCNQWVCRI</sequence>
<accession>A0A0C9U4D7</accession>
<organism evidence="5 6">
    <name type="scientific">Sphaerobolus stellatus (strain SS14)</name>
    <dbReference type="NCBI Taxonomy" id="990650"/>
    <lineage>
        <taxon>Eukaryota</taxon>
        <taxon>Fungi</taxon>
        <taxon>Dikarya</taxon>
        <taxon>Basidiomycota</taxon>
        <taxon>Agaricomycotina</taxon>
        <taxon>Agaricomycetes</taxon>
        <taxon>Phallomycetidae</taxon>
        <taxon>Geastrales</taxon>
        <taxon>Sphaerobolaceae</taxon>
        <taxon>Sphaerobolus</taxon>
    </lineage>
</organism>
<dbReference type="AlphaFoldDB" id="A0A0C9U4D7"/>
<dbReference type="PRINTS" id="PR00368">
    <property type="entry name" value="FADPNR"/>
</dbReference>
<dbReference type="PANTHER" id="PTHR23023">
    <property type="entry name" value="DIMETHYLANILINE MONOOXYGENASE"/>
    <property type="match status" value="1"/>
</dbReference>
<dbReference type="GO" id="GO:0050661">
    <property type="term" value="F:NADP binding"/>
    <property type="evidence" value="ECO:0007669"/>
    <property type="project" value="InterPro"/>
</dbReference>
<dbReference type="Gene3D" id="3.50.50.60">
    <property type="entry name" value="FAD/NAD(P)-binding domain"/>
    <property type="match status" value="1"/>
</dbReference>
<proteinExistence type="inferred from homology"/>